<reference evidence="2" key="2">
    <citation type="submission" date="2022-10" db="EMBL/GenBank/DDBJ databases">
        <authorList>
            <consortium name="ENA_rothamsted_submissions"/>
            <consortium name="culmorum"/>
            <person name="King R."/>
        </authorList>
    </citation>
    <scope>NUCLEOTIDE SEQUENCE</scope>
</reference>
<sequence>MYFRDLYVISVLCFLPFIRCQKELHIDSPFTYHVDVAGINVTIRMMNSTLLGVENERITDFRWSVSGNNTFIDYENHNPRLTHIASYTAIGYIREPSCSGSDRVMKINETGISTIVFLHIDSPFTYHVDVAGINVTIRMMNSTLLGVENERITDFRWSVSGNNTFIDYENHNPRLTHIASYTAIGYIREPSCSGSDRVMKINETGISTIVFLNQIFRHYVNLTRMERNGREVWNVLYTEQLGNYQTGHFDFQNLQGGSDRRRANILGRINNNLYPQIIENIRPQIDDQFTTILFDRITRSILDGAPADDVMICPNPQHGNISRRRSTSGRAN</sequence>
<dbReference type="InterPro" id="IPR010562">
    <property type="entry name" value="Haemolymph_juvenile_hormone-bd"/>
</dbReference>
<protein>
    <submittedName>
        <fullName evidence="2">Uncharacterized protein</fullName>
    </submittedName>
</protein>
<dbReference type="Pfam" id="PF06585">
    <property type="entry name" value="JHBP"/>
    <property type="match status" value="1"/>
</dbReference>
<keyword evidence="3" id="KW-1185">Reference proteome</keyword>
<keyword evidence="1" id="KW-0732">Signal</keyword>
<accession>A0A9N9SBQ2</accession>
<gene>
    <name evidence="2" type="ORF">PHAECO_LOCUS4571</name>
</gene>
<dbReference type="InterPro" id="IPR038606">
    <property type="entry name" value="To_sf"/>
</dbReference>
<feature type="signal peptide" evidence="1">
    <location>
        <begin position="1"/>
        <end position="20"/>
    </location>
</feature>
<dbReference type="EMBL" id="OU896721">
    <property type="protein sequence ID" value="CAG9817072.1"/>
    <property type="molecule type" value="Genomic_DNA"/>
</dbReference>
<dbReference type="Proteomes" id="UP001153737">
    <property type="component" value="Chromosome 15"/>
</dbReference>
<dbReference type="AlphaFoldDB" id="A0A9N9SBQ2"/>
<name>A0A9N9SBQ2_PHACE</name>
<evidence type="ECO:0000256" key="1">
    <source>
        <dbReference type="SAM" id="SignalP"/>
    </source>
</evidence>
<reference evidence="2" key="1">
    <citation type="submission" date="2022-01" db="EMBL/GenBank/DDBJ databases">
        <authorList>
            <person name="King R."/>
        </authorList>
    </citation>
    <scope>NUCLEOTIDE SEQUENCE</scope>
</reference>
<dbReference type="Gene3D" id="3.15.10.30">
    <property type="entry name" value="Haemolymph juvenile hormone binding protein"/>
    <property type="match status" value="1"/>
</dbReference>
<evidence type="ECO:0000313" key="2">
    <source>
        <dbReference type="EMBL" id="CAG9817072.1"/>
    </source>
</evidence>
<evidence type="ECO:0000313" key="3">
    <source>
        <dbReference type="Proteomes" id="UP001153737"/>
    </source>
</evidence>
<proteinExistence type="predicted"/>
<organism evidence="2 3">
    <name type="scientific">Phaedon cochleariae</name>
    <name type="common">Mustard beetle</name>
    <dbReference type="NCBI Taxonomy" id="80249"/>
    <lineage>
        <taxon>Eukaryota</taxon>
        <taxon>Metazoa</taxon>
        <taxon>Ecdysozoa</taxon>
        <taxon>Arthropoda</taxon>
        <taxon>Hexapoda</taxon>
        <taxon>Insecta</taxon>
        <taxon>Pterygota</taxon>
        <taxon>Neoptera</taxon>
        <taxon>Endopterygota</taxon>
        <taxon>Coleoptera</taxon>
        <taxon>Polyphaga</taxon>
        <taxon>Cucujiformia</taxon>
        <taxon>Chrysomeloidea</taxon>
        <taxon>Chrysomelidae</taxon>
        <taxon>Chrysomelinae</taxon>
        <taxon>Chrysomelini</taxon>
        <taxon>Phaedon</taxon>
    </lineage>
</organism>
<feature type="chain" id="PRO_5040195644" evidence="1">
    <location>
        <begin position="21"/>
        <end position="332"/>
    </location>
</feature>